<dbReference type="AlphaFoldDB" id="A0A1D6I4I0"/>
<sequence length="484" mass="52250">MPLLRLHLASPRSGLPVALDGSAVSVHFRRMSLSASTRPVAAALGAATFEEVLTLRSPVYFSRGAKVVVKYEPRAFAVSVAASTLDLGKHEVDLTRLLPLSFEDLEDGGDSGFGKWSTNFRLSGPTRGARLNVTFSCSLLTGDDTSEQHRGGEVAGLRRGSMARAVSVQAPTPLPARSRDVRVLHKVLPSLRSTRPVPSSIADGGPDARKEEVAAPDCTEEGFPEAKHCTSVETVGVKTEVVFSDVAVQMENVEDKQDGIVKAASSLPTAALEAEGQFGADAELEDKCILKELSVAEPEEFESPVVEDKHSRRLSCTGVTDSYKSASRKGRSRSMDASTDSVANEFLDMLGIEHSPVGQPSDSDSESPRERLWKQFEKEALASGNAILGLGFDDGIEGPICDNVVEDFNLSAMIHEVELELQNGSQPIDTKFRAKSLEDEETEALMRQFGLNEKSFQSPPETRTCGLGLYLCAKLPTYFLCKNS</sequence>
<dbReference type="ExpressionAtlas" id="A0A1D6I4I0">
    <property type="expression patterns" value="baseline and differential"/>
</dbReference>
<name>A0A1D6I4I0_MAIZE</name>
<reference evidence="1" key="1">
    <citation type="submission" date="2015-12" db="EMBL/GenBank/DDBJ databases">
        <title>Update maize B73 reference genome by single molecule sequencing technologies.</title>
        <authorList>
            <consortium name="Maize Genome Sequencing Project"/>
            <person name="Ware D."/>
        </authorList>
    </citation>
    <scope>NUCLEOTIDE SEQUENCE [LARGE SCALE GENOMIC DNA]</scope>
    <source>
        <tissue evidence="1">Seedling</tissue>
    </source>
</reference>
<dbReference type="InParanoid" id="A0A1D6I4I0"/>
<gene>
    <name evidence="1" type="ORF">ZEAMMB73_Zm00001d020517</name>
</gene>
<dbReference type="OMA" id="HRILQHD"/>
<accession>A0A1D6I4I0</accession>
<dbReference type="PANTHER" id="PTHR33414:SF1">
    <property type="entry name" value="PROTEIN PLASTID MOVEMENT IMPAIRED 1-RELATED 1"/>
    <property type="match status" value="1"/>
</dbReference>
<protein>
    <submittedName>
        <fullName evidence="1">Protein PLASTID MOVEMENT IMPAIRED 1-RELATED 1</fullName>
    </submittedName>
</protein>
<evidence type="ECO:0000313" key="1">
    <source>
        <dbReference type="EMBL" id="ONM55047.1"/>
    </source>
</evidence>
<dbReference type="InterPro" id="IPR039614">
    <property type="entry name" value="PMI1-like"/>
</dbReference>
<dbReference type="EMBL" id="CM007650">
    <property type="protein sequence ID" value="ONM55047.1"/>
    <property type="molecule type" value="Genomic_DNA"/>
</dbReference>
<organism evidence="1">
    <name type="scientific">Zea mays</name>
    <name type="common">Maize</name>
    <dbReference type="NCBI Taxonomy" id="4577"/>
    <lineage>
        <taxon>Eukaryota</taxon>
        <taxon>Viridiplantae</taxon>
        <taxon>Streptophyta</taxon>
        <taxon>Embryophyta</taxon>
        <taxon>Tracheophyta</taxon>
        <taxon>Spermatophyta</taxon>
        <taxon>Magnoliopsida</taxon>
        <taxon>Liliopsida</taxon>
        <taxon>Poales</taxon>
        <taxon>Poaceae</taxon>
        <taxon>PACMAD clade</taxon>
        <taxon>Panicoideae</taxon>
        <taxon>Andropogonodae</taxon>
        <taxon>Andropogoneae</taxon>
        <taxon>Tripsacinae</taxon>
        <taxon>Zea</taxon>
    </lineage>
</organism>
<proteinExistence type="predicted"/>
<dbReference type="PANTHER" id="PTHR33414">
    <property type="entry name" value="PROTEIN PLASTID MOVEMENT IMPAIRED 1-RELATED 1"/>
    <property type="match status" value="1"/>
</dbReference>